<evidence type="ECO:0000313" key="3">
    <source>
        <dbReference type="Proteomes" id="UP000195402"/>
    </source>
</evidence>
<reference evidence="2 3" key="1">
    <citation type="journal article" date="2017" name="Mol. Plant">
        <title>The Genome of Medicinal Plant Macleaya cordata Provides New Insights into Benzylisoquinoline Alkaloids Metabolism.</title>
        <authorList>
            <person name="Liu X."/>
            <person name="Liu Y."/>
            <person name="Huang P."/>
            <person name="Ma Y."/>
            <person name="Qing Z."/>
            <person name="Tang Q."/>
            <person name="Cao H."/>
            <person name="Cheng P."/>
            <person name="Zheng Y."/>
            <person name="Yuan Z."/>
            <person name="Zhou Y."/>
            <person name="Liu J."/>
            <person name="Tang Z."/>
            <person name="Zhuo Y."/>
            <person name="Zhang Y."/>
            <person name="Yu L."/>
            <person name="Huang J."/>
            <person name="Yang P."/>
            <person name="Peng Q."/>
            <person name="Zhang J."/>
            <person name="Jiang W."/>
            <person name="Zhang Z."/>
            <person name="Lin K."/>
            <person name="Ro D.K."/>
            <person name="Chen X."/>
            <person name="Xiong X."/>
            <person name="Shang Y."/>
            <person name="Huang S."/>
            <person name="Zeng J."/>
        </authorList>
    </citation>
    <scope>NUCLEOTIDE SEQUENCE [LARGE SCALE GENOMIC DNA]</scope>
    <source>
        <strain evidence="3">cv. BLH2017</strain>
        <tissue evidence="2">Root</tissue>
    </source>
</reference>
<accession>A0A200R7W6</accession>
<protein>
    <submittedName>
        <fullName evidence="2">Uncharacterized protein</fullName>
    </submittedName>
</protein>
<dbReference type="InParanoid" id="A0A200R7W6"/>
<evidence type="ECO:0000256" key="1">
    <source>
        <dbReference type="SAM" id="MobiDB-lite"/>
    </source>
</evidence>
<sequence length="95" mass="9891">MTMSKITGGGGGATSNVSSDRRSKEESSCDGLVSAAESGLRALLIEGNKEEEEVSRARSIVFSSRLSKEESGYGGALITNIDNELPAGVWVLIVA</sequence>
<evidence type="ECO:0000313" key="2">
    <source>
        <dbReference type="EMBL" id="OVA18801.1"/>
    </source>
</evidence>
<proteinExistence type="predicted"/>
<keyword evidence="3" id="KW-1185">Reference proteome</keyword>
<gene>
    <name evidence="2" type="ORF">BVC80_4319g2</name>
</gene>
<organism evidence="2 3">
    <name type="scientific">Macleaya cordata</name>
    <name type="common">Five-seeded plume-poppy</name>
    <name type="synonym">Bocconia cordata</name>
    <dbReference type="NCBI Taxonomy" id="56857"/>
    <lineage>
        <taxon>Eukaryota</taxon>
        <taxon>Viridiplantae</taxon>
        <taxon>Streptophyta</taxon>
        <taxon>Embryophyta</taxon>
        <taxon>Tracheophyta</taxon>
        <taxon>Spermatophyta</taxon>
        <taxon>Magnoliopsida</taxon>
        <taxon>Ranunculales</taxon>
        <taxon>Papaveraceae</taxon>
        <taxon>Papaveroideae</taxon>
        <taxon>Macleaya</taxon>
    </lineage>
</organism>
<dbReference type="AlphaFoldDB" id="A0A200R7W6"/>
<dbReference type="Proteomes" id="UP000195402">
    <property type="component" value="Unassembled WGS sequence"/>
</dbReference>
<dbReference type="EMBL" id="MVGT01000425">
    <property type="protein sequence ID" value="OVA18801.1"/>
    <property type="molecule type" value="Genomic_DNA"/>
</dbReference>
<feature type="region of interest" description="Disordered" evidence="1">
    <location>
        <begin position="1"/>
        <end position="32"/>
    </location>
</feature>
<comment type="caution">
    <text evidence="2">The sequence shown here is derived from an EMBL/GenBank/DDBJ whole genome shotgun (WGS) entry which is preliminary data.</text>
</comment>
<name>A0A200R7W6_MACCD</name>